<evidence type="ECO:0000313" key="1">
    <source>
        <dbReference type="EMBL" id="PON38109.1"/>
    </source>
</evidence>
<gene>
    <name evidence="1" type="ORF">TorRG33x02_345890</name>
</gene>
<keyword evidence="2" id="KW-1185">Reference proteome</keyword>
<organism evidence="1 2">
    <name type="scientific">Trema orientale</name>
    <name type="common">Charcoal tree</name>
    <name type="synonym">Celtis orientalis</name>
    <dbReference type="NCBI Taxonomy" id="63057"/>
    <lineage>
        <taxon>Eukaryota</taxon>
        <taxon>Viridiplantae</taxon>
        <taxon>Streptophyta</taxon>
        <taxon>Embryophyta</taxon>
        <taxon>Tracheophyta</taxon>
        <taxon>Spermatophyta</taxon>
        <taxon>Magnoliopsida</taxon>
        <taxon>eudicotyledons</taxon>
        <taxon>Gunneridae</taxon>
        <taxon>Pentapetalae</taxon>
        <taxon>rosids</taxon>
        <taxon>fabids</taxon>
        <taxon>Rosales</taxon>
        <taxon>Cannabaceae</taxon>
        <taxon>Trema</taxon>
    </lineage>
</organism>
<feature type="non-terminal residue" evidence="1">
    <location>
        <position position="1"/>
    </location>
</feature>
<accession>A0A2P5ANK0</accession>
<evidence type="ECO:0000313" key="2">
    <source>
        <dbReference type="Proteomes" id="UP000237000"/>
    </source>
</evidence>
<dbReference type="AlphaFoldDB" id="A0A2P5ANK0"/>
<reference evidence="2" key="1">
    <citation type="submission" date="2016-06" db="EMBL/GenBank/DDBJ databases">
        <title>Parallel loss of symbiosis genes in relatives of nitrogen-fixing non-legume Parasponia.</title>
        <authorList>
            <person name="Van Velzen R."/>
            <person name="Holmer R."/>
            <person name="Bu F."/>
            <person name="Rutten L."/>
            <person name="Van Zeijl A."/>
            <person name="Liu W."/>
            <person name="Santuari L."/>
            <person name="Cao Q."/>
            <person name="Sharma T."/>
            <person name="Shen D."/>
            <person name="Roswanjaya Y."/>
            <person name="Wardhani T."/>
            <person name="Kalhor M.S."/>
            <person name="Jansen J."/>
            <person name="Van den Hoogen J."/>
            <person name="Gungor B."/>
            <person name="Hartog M."/>
            <person name="Hontelez J."/>
            <person name="Verver J."/>
            <person name="Yang W.-C."/>
            <person name="Schijlen E."/>
            <person name="Repin R."/>
            <person name="Schilthuizen M."/>
            <person name="Schranz E."/>
            <person name="Heidstra R."/>
            <person name="Miyata K."/>
            <person name="Fedorova E."/>
            <person name="Kohlen W."/>
            <person name="Bisseling T."/>
            <person name="Smit S."/>
            <person name="Geurts R."/>
        </authorList>
    </citation>
    <scope>NUCLEOTIDE SEQUENCE [LARGE SCALE GENOMIC DNA]</scope>
    <source>
        <strain evidence="2">cv. RG33-2</strain>
    </source>
</reference>
<proteinExistence type="predicted"/>
<sequence length="77" mass="8801">KENGWLGGGDSWGLQKKSWRSSFSVVLDPVFLTTRTPSFYSIHEVPCQLRKSTFFFVESKEKYVLSSRVSTAQGYCQ</sequence>
<dbReference type="InParanoid" id="A0A2P5ANK0"/>
<comment type="caution">
    <text evidence="1">The sequence shown here is derived from an EMBL/GenBank/DDBJ whole genome shotgun (WGS) entry which is preliminary data.</text>
</comment>
<dbReference type="EMBL" id="JXTC01000764">
    <property type="protein sequence ID" value="PON38109.1"/>
    <property type="molecule type" value="Genomic_DNA"/>
</dbReference>
<name>A0A2P5ANK0_TREOI</name>
<protein>
    <submittedName>
        <fullName evidence="1">Uncharacterized protein</fullName>
    </submittedName>
</protein>
<dbReference type="Proteomes" id="UP000237000">
    <property type="component" value="Unassembled WGS sequence"/>
</dbReference>